<organism evidence="2 3">
    <name type="scientific">Lasiosphaeria hispida</name>
    <dbReference type="NCBI Taxonomy" id="260671"/>
    <lineage>
        <taxon>Eukaryota</taxon>
        <taxon>Fungi</taxon>
        <taxon>Dikarya</taxon>
        <taxon>Ascomycota</taxon>
        <taxon>Pezizomycotina</taxon>
        <taxon>Sordariomycetes</taxon>
        <taxon>Sordariomycetidae</taxon>
        <taxon>Sordariales</taxon>
        <taxon>Lasiosphaeriaceae</taxon>
        <taxon>Lasiosphaeria</taxon>
    </lineage>
</organism>
<gene>
    <name evidence="2" type="ORF">B0T25DRAFT_581784</name>
</gene>
<protein>
    <submittedName>
        <fullName evidence="2">Uncharacterized protein</fullName>
    </submittedName>
</protein>
<sequence>MPPRKVAKAPSGSKAKGPANGSAKMTTEKDQMIFIPTNVNINVSRKCQFFTNTQDIMVMQHGWMPLLSKWTIQNMKTHLWYQLMVSNAQRRNSDYSMQDIETDYASKDFLGANDKIQERLLLGQTLAYPLEANAKLMNKDFCTILAYTNNKAMARHSDLKDIRKILTEEQHKNSEVNVQGVANIKLHNLTQYHQTMSTPSTRQMINKWGYEAVFSNTTKRVQLMITGAKLAAVKRNSKKNTLKSTQVSDHNTKPASLPGLWSVVHGLWESKWFIEPEVFAPCLTLFQDYMHLFSGKQVEEMEQFVTSQTMMIKRLADLQI</sequence>
<dbReference type="Proteomes" id="UP001275084">
    <property type="component" value="Unassembled WGS sequence"/>
</dbReference>
<evidence type="ECO:0000256" key="1">
    <source>
        <dbReference type="SAM" id="MobiDB-lite"/>
    </source>
</evidence>
<evidence type="ECO:0000313" key="3">
    <source>
        <dbReference type="Proteomes" id="UP001275084"/>
    </source>
</evidence>
<comment type="caution">
    <text evidence="2">The sequence shown here is derived from an EMBL/GenBank/DDBJ whole genome shotgun (WGS) entry which is preliminary data.</text>
</comment>
<keyword evidence="3" id="KW-1185">Reference proteome</keyword>
<name>A0AAJ0MBP4_9PEZI</name>
<reference evidence="2" key="1">
    <citation type="journal article" date="2023" name="Mol. Phylogenet. Evol.">
        <title>Genome-scale phylogeny and comparative genomics of the fungal order Sordariales.</title>
        <authorList>
            <person name="Hensen N."/>
            <person name="Bonometti L."/>
            <person name="Westerberg I."/>
            <person name="Brannstrom I.O."/>
            <person name="Guillou S."/>
            <person name="Cros-Aarteil S."/>
            <person name="Calhoun S."/>
            <person name="Haridas S."/>
            <person name="Kuo A."/>
            <person name="Mondo S."/>
            <person name="Pangilinan J."/>
            <person name="Riley R."/>
            <person name="LaButti K."/>
            <person name="Andreopoulos B."/>
            <person name="Lipzen A."/>
            <person name="Chen C."/>
            <person name="Yan M."/>
            <person name="Daum C."/>
            <person name="Ng V."/>
            <person name="Clum A."/>
            <person name="Steindorff A."/>
            <person name="Ohm R.A."/>
            <person name="Martin F."/>
            <person name="Silar P."/>
            <person name="Natvig D.O."/>
            <person name="Lalanne C."/>
            <person name="Gautier V."/>
            <person name="Ament-Velasquez S.L."/>
            <person name="Kruys A."/>
            <person name="Hutchinson M.I."/>
            <person name="Powell A.J."/>
            <person name="Barry K."/>
            <person name="Miller A.N."/>
            <person name="Grigoriev I.V."/>
            <person name="Debuchy R."/>
            <person name="Gladieux P."/>
            <person name="Hiltunen Thoren M."/>
            <person name="Johannesson H."/>
        </authorList>
    </citation>
    <scope>NUCLEOTIDE SEQUENCE</scope>
    <source>
        <strain evidence="2">CBS 955.72</strain>
    </source>
</reference>
<dbReference type="AlphaFoldDB" id="A0AAJ0MBP4"/>
<dbReference type="EMBL" id="JAUIQD010000005">
    <property type="protein sequence ID" value="KAK3348668.1"/>
    <property type="molecule type" value="Genomic_DNA"/>
</dbReference>
<reference evidence="2" key="2">
    <citation type="submission" date="2023-06" db="EMBL/GenBank/DDBJ databases">
        <authorList>
            <consortium name="Lawrence Berkeley National Laboratory"/>
            <person name="Haridas S."/>
            <person name="Hensen N."/>
            <person name="Bonometti L."/>
            <person name="Westerberg I."/>
            <person name="Brannstrom I.O."/>
            <person name="Guillou S."/>
            <person name="Cros-Aarteil S."/>
            <person name="Calhoun S."/>
            <person name="Kuo A."/>
            <person name="Mondo S."/>
            <person name="Pangilinan J."/>
            <person name="Riley R."/>
            <person name="Labutti K."/>
            <person name="Andreopoulos B."/>
            <person name="Lipzen A."/>
            <person name="Chen C."/>
            <person name="Yanf M."/>
            <person name="Daum C."/>
            <person name="Ng V."/>
            <person name="Clum A."/>
            <person name="Steindorff A."/>
            <person name="Ohm R."/>
            <person name="Martin F."/>
            <person name="Silar P."/>
            <person name="Natvig D."/>
            <person name="Lalanne C."/>
            <person name="Gautier V."/>
            <person name="Ament-Velasquez S.L."/>
            <person name="Kruys A."/>
            <person name="Hutchinson M.I."/>
            <person name="Powell A.J."/>
            <person name="Barry K."/>
            <person name="Miller A.N."/>
            <person name="Grigoriev I.V."/>
            <person name="Debuchy R."/>
            <person name="Gladieux P."/>
            <person name="Thoren M.H."/>
            <person name="Johannesson H."/>
        </authorList>
    </citation>
    <scope>NUCLEOTIDE SEQUENCE</scope>
    <source>
        <strain evidence="2">CBS 955.72</strain>
    </source>
</reference>
<accession>A0AAJ0MBP4</accession>
<feature type="region of interest" description="Disordered" evidence="1">
    <location>
        <begin position="1"/>
        <end position="25"/>
    </location>
</feature>
<proteinExistence type="predicted"/>
<evidence type="ECO:0000313" key="2">
    <source>
        <dbReference type="EMBL" id="KAK3348668.1"/>
    </source>
</evidence>